<dbReference type="PANTHER" id="PTHR32060">
    <property type="entry name" value="TAIL-SPECIFIC PROTEASE"/>
    <property type="match status" value="1"/>
</dbReference>
<accession>A0A3N1XZH1</accession>
<dbReference type="AlphaFoldDB" id="A0A3N1XZH1"/>
<organism evidence="7 8">
    <name type="scientific">Mobilisporobacter senegalensis</name>
    <dbReference type="NCBI Taxonomy" id="1329262"/>
    <lineage>
        <taxon>Bacteria</taxon>
        <taxon>Bacillati</taxon>
        <taxon>Bacillota</taxon>
        <taxon>Clostridia</taxon>
        <taxon>Lachnospirales</taxon>
        <taxon>Lachnospiraceae</taxon>
        <taxon>Mobilisporobacter</taxon>
    </lineage>
</organism>
<dbReference type="InterPro" id="IPR041489">
    <property type="entry name" value="PDZ_6"/>
</dbReference>
<dbReference type="CDD" id="cd07560">
    <property type="entry name" value="Peptidase_S41_CPP"/>
    <property type="match status" value="1"/>
</dbReference>
<dbReference type="FunFam" id="2.30.42.10:FF:000063">
    <property type="entry name" value="Peptidase, S41 family"/>
    <property type="match status" value="1"/>
</dbReference>
<dbReference type="Pfam" id="PF17820">
    <property type="entry name" value="PDZ_6"/>
    <property type="match status" value="1"/>
</dbReference>
<dbReference type="SUPFAM" id="SSF52096">
    <property type="entry name" value="ClpP/crotonase"/>
    <property type="match status" value="1"/>
</dbReference>
<evidence type="ECO:0000256" key="1">
    <source>
        <dbReference type="ARBA" id="ARBA00009179"/>
    </source>
</evidence>
<dbReference type="SMART" id="SM00228">
    <property type="entry name" value="PDZ"/>
    <property type="match status" value="1"/>
</dbReference>
<keyword evidence="4 5" id="KW-0720">Serine protease</keyword>
<dbReference type="Pfam" id="PF22694">
    <property type="entry name" value="CtpB_N-like"/>
    <property type="match status" value="1"/>
</dbReference>
<dbReference type="GO" id="GO:0030288">
    <property type="term" value="C:outer membrane-bounded periplasmic space"/>
    <property type="evidence" value="ECO:0007669"/>
    <property type="project" value="TreeGrafter"/>
</dbReference>
<keyword evidence="8" id="KW-1185">Reference proteome</keyword>
<dbReference type="SUPFAM" id="SSF50156">
    <property type="entry name" value="PDZ domain-like"/>
    <property type="match status" value="1"/>
</dbReference>
<dbReference type="InterPro" id="IPR001478">
    <property type="entry name" value="PDZ"/>
</dbReference>
<protein>
    <submittedName>
        <fullName evidence="7">Carboxyl-terminal processing protease</fullName>
    </submittedName>
</protein>
<dbReference type="InterPro" id="IPR004447">
    <property type="entry name" value="Peptidase_S41A"/>
</dbReference>
<evidence type="ECO:0000259" key="6">
    <source>
        <dbReference type="PROSITE" id="PS50106"/>
    </source>
</evidence>
<dbReference type="GO" id="GO:0008236">
    <property type="term" value="F:serine-type peptidase activity"/>
    <property type="evidence" value="ECO:0007669"/>
    <property type="project" value="UniProtKB-KW"/>
</dbReference>
<comment type="similarity">
    <text evidence="1 5">Belongs to the peptidase S41A family.</text>
</comment>
<dbReference type="PROSITE" id="PS50106">
    <property type="entry name" value="PDZ"/>
    <property type="match status" value="1"/>
</dbReference>
<evidence type="ECO:0000313" key="7">
    <source>
        <dbReference type="EMBL" id="ROR31641.1"/>
    </source>
</evidence>
<reference evidence="7 8" key="1">
    <citation type="submission" date="2018-11" db="EMBL/GenBank/DDBJ databases">
        <title>Genomic Encyclopedia of Type Strains, Phase IV (KMG-IV): sequencing the most valuable type-strain genomes for metagenomic binning, comparative biology and taxonomic classification.</title>
        <authorList>
            <person name="Goeker M."/>
        </authorList>
    </citation>
    <scope>NUCLEOTIDE SEQUENCE [LARGE SCALE GENOMIC DNA]</scope>
    <source>
        <strain evidence="7 8">DSM 26537</strain>
    </source>
</reference>
<dbReference type="GO" id="GO:0006508">
    <property type="term" value="P:proteolysis"/>
    <property type="evidence" value="ECO:0007669"/>
    <property type="project" value="UniProtKB-KW"/>
</dbReference>
<evidence type="ECO:0000256" key="3">
    <source>
        <dbReference type="ARBA" id="ARBA00022801"/>
    </source>
</evidence>
<comment type="caution">
    <text evidence="7">The sequence shown here is derived from an EMBL/GenBank/DDBJ whole genome shotgun (WGS) entry which is preliminary data.</text>
</comment>
<dbReference type="InterPro" id="IPR005151">
    <property type="entry name" value="Tail-specific_protease"/>
</dbReference>
<dbReference type="NCBIfam" id="TIGR00225">
    <property type="entry name" value="prc"/>
    <property type="match status" value="1"/>
</dbReference>
<dbReference type="Gene3D" id="3.90.226.10">
    <property type="entry name" value="2-enoyl-CoA Hydratase, Chain A, domain 1"/>
    <property type="match status" value="1"/>
</dbReference>
<gene>
    <name evidence="7" type="ORF">EDD66_101259</name>
</gene>
<dbReference type="InterPro" id="IPR029045">
    <property type="entry name" value="ClpP/crotonase-like_dom_sf"/>
</dbReference>
<proteinExistence type="inferred from homology"/>
<evidence type="ECO:0000256" key="5">
    <source>
        <dbReference type="RuleBase" id="RU004404"/>
    </source>
</evidence>
<feature type="domain" description="PDZ" evidence="6">
    <location>
        <begin position="103"/>
        <end position="173"/>
    </location>
</feature>
<dbReference type="GO" id="GO:0004175">
    <property type="term" value="F:endopeptidase activity"/>
    <property type="evidence" value="ECO:0007669"/>
    <property type="project" value="TreeGrafter"/>
</dbReference>
<dbReference type="EMBL" id="RJVG01000001">
    <property type="protein sequence ID" value="ROR31641.1"/>
    <property type="molecule type" value="Genomic_DNA"/>
</dbReference>
<dbReference type="PANTHER" id="PTHR32060:SF30">
    <property type="entry name" value="CARBOXY-TERMINAL PROCESSING PROTEASE CTPA"/>
    <property type="match status" value="1"/>
</dbReference>
<evidence type="ECO:0000256" key="2">
    <source>
        <dbReference type="ARBA" id="ARBA00022670"/>
    </source>
</evidence>
<dbReference type="Gene3D" id="3.30.750.44">
    <property type="match status" value="1"/>
</dbReference>
<evidence type="ECO:0000256" key="4">
    <source>
        <dbReference type="ARBA" id="ARBA00022825"/>
    </source>
</evidence>
<keyword evidence="3 5" id="KW-0378">Hydrolase</keyword>
<sequence>MKNKFWTGLLVGMLGTLLVGTVAFSTYFIKSGAIYNQQSEEIQTDEKLTESVEVKKKIDTIQGLIDQYYIDKVKEDTLADGLYQGLMYSLGDPYAAYYTKEDFASLIEATNGVYCGIGATVSQDAKTGIITIVKPFVGAPAYKAGILPGDVIYKVDGNEVTGVDLTEVVSKMKGKEGTDVVITIVREGELDPMDFTVKRKQVEVPTIESEMLSGKIGYISVSEFDEITSAQFINAVDTLEKQGEKGLIIDLRNNGGGLYDTAVAMLERMLPKGLLVYQEDKNGNKQEDYAKKEDEFNKPLVILVNENTASASEIFAGAIQDYEKGTIVGTKTFGKGIVQSVIPLYDDSAVKLTVAKYFTPKGRNIHGIGIEPDVSVELDEKLRQKPLIKKEEDNQLQKAIQVIKQMDK</sequence>
<name>A0A3N1XZH1_9FIRM</name>
<dbReference type="RefSeq" id="WP_123607734.1">
    <property type="nucleotide sequence ID" value="NZ_RJVG01000001.1"/>
</dbReference>
<dbReference type="SMART" id="SM00245">
    <property type="entry name" value="TSPc"/>
    <property type="match status" value="1"/>
</dbReference>
<evidence type="ECO:0000313" key="8">
    <source>
        <dbReference type="Proteomes" id="UP000273083"/>
    </source>
</evidence>
<dbReference type="InterPro" id="IPR036034">
    <property type="entry name" value="PDZ_sf"/>
</dbReference>
<dbReference type="Proteomes" id="UP000273083">
    <property type="component" value="Unassembled WGS sequence"/>
</dbReference>
<keyword evidence="2 5" id="KW-0645">Protease</keyword>
<dbReference type="GO" id="GO:0007165">
    <property type="term" value="P:signal transduction"/>
    <property type="evidence" value="ECO:0007669"/>
    <property type="project" value="TreeGrafter"/>
</dbReference>
<dbReference type="Gene3D" id="2.30.42.10">
    <property type="match status" value="1"/>
</dbReference>
<dbReference type="CDD" id="cd06782">
    <property type="entry name" value="cpPDZ_CPP-like"/>
    <property type="match status" value="1"/>
</dbReference>
<dbReference type="InterPro" id="IPR055210">
    <property type="entry name" value="CtpA/B_N"/>
</dbReference>
<dbReference type="OrthoDB" id="9812068at2"/>
<dbReference type="Pfam" id="PF03572">
    <property type="entry name" value="Peptidase_S41"/>
    <property type="match status" value="1"/>
</dbReference>